<evidence type="ECO:0000313" key="2">
    <source>
        <dbReference type="Proteomes" id="UP000078148"/>
    </source>
</evidence>
<proteinExistence type="predicted"/>
<organism evidence="1 2">
    <name type="scientific">Paenibacillus bovis</name>
    <dbReference type="NCBI Taxonomy" id="1616788"/>
    <lineage>
        <taxon>Bacteria</taxon>
        <taxon>Bacillati</taxon>
        <taxon>Bacillota</taxon>
        <taxon>Bacilli</taxon>
        <taxon>Bacillales</taxon>
        <taxon>Paenibacillaceae</taxon>
        <taxon>Paenibacillus</taxon>
    </lineage>
</organism>
<reference evidence="2" key="1">
    <citation type="submission" date="2015-10" db="EMBL/GenBank/DDBJ databases">
        <title>Genome of Paenibacillus bovis sp. nov.</title>
        <authorList>
            <person name="Wu Z."/>
            <person name="Gao C."/>
            <person name="Liu Z."/>
            <person name="Zheng H."/>
        </authorList>
    </citation>
    <scope>NUCLEOTIDE SEQUENCE [LARGE SCALE GENOMIC DNA]</scope>
    <source>
        <strain evidence="2">BD3526</strain>
    </source>
</reference>
<accession>A0A172ZLM1</accession>
<name>A0A172ZLM1_9BACL</name>
<dbReference type="Proteomes" id="UP000078148">
    <property type="component" value="Chromosome"/>
</dbReference>
<reference evidence="1 2" key="2">
    <citation type="journal article" date="2016" name="Int. J. Syst. Evol. Microbiol.">
        <title>Paenibacillus bovis sp. nov., isolated from raw yak (Bos grunniens) milk.</title>
        <authorList>
            <person name="Gao C."/>
            <person name="Han J."/>
            <person name="Liu Z."/>
            <person name="Xu X."/>
            <person name="Hang F."/>
            <person name="Wu Z."/>
        </authorList>
    </citation>
    <scope>NUCLEOTIDE SEQUENCE [LARGE SCALE GENOMIC DNA]</scope>
    <source>
        <strain evidence="1 2">BD3526</strain>
    </source>
</reference>
<dbReference type="EMBL" id="CP013023">
    <property type="protein sequence ID" value="ANF98544.1"/>
    <property type="molecule type" value="Genomic_DNA"/>
</dbReference>
<sequence length="66" mass="7813">MHTYRCLKSKIVVKSLEQVREFPSLDWARQYALRELVPDEINFVIRDDDTGEIFMDVRFGSHTNVP</sequence>
<evidence type="ECO:0000313" key="1">
    <source>
        <dbReference type="EMBL" id="ANF98544.1"/>
    </source>
</evidence>
<dbReference type="AlphaFoldDB" id="A0A172ZLM1"/>
<keyword evidence="2" id="KW-1185">Reference proteome</keyword>
<gene>
    <name evidence="1" type="ORF">AR543_22810</name>
</gene>
<dbReference type="KEGG" id="pbv:AR543_22810"/>
<protein>
    <submittedName>
        <fullName evidence="1">Uncharacterized protein</fullName>
    </submittedName>
</protein>